<evidence type="ECO:0000256" key="3">
    <source>
        <dbReference type="RuleBase" id="RU365103"/>
    </source>
</evidence>
<dbReference type="GO" id="GO:0009244">
    <property type="term" value="P:lipopolysaccharide core region biosynthetic process"/>
    <property type="evidence" value="ECO:0007669"/>
    <property type="project" value="UniProtKB-UniRule"/>
</dbReference>
<comment type="function">
    <text evidence="3">Involved in lipopolysaccharide (LPS) biosynthesis. Catalyzes the transfer of 3-deoxy-D-manno-octulosonate (Kdo) residue(s) from CMP-Kdo to lipid IV(A), the tetraacyldisaccharide-1,4'-bisphosphate precursor of lipid A.</text>
</comment>
<evidence type="ECO:0000256" key="2">
    <source>
        <dbReference type="PIRSR" id="PIRSR639901-2"/>
    </source>
</evidence>
<evidence type="ECO:0000256" key="1">
    <source>
        <dbReference type="PIRSR" id="PIRSR639901-1"/>
    </source>
</evidence>
<sequence>MFILYCLLQLFFLPVLLLLIIPAMAIPKYRGRIPARLGAGLSAIIPASAASQKTIWVHALSVGEVTSAIPLLEGLRRDHPRHRIVFSIATRSGHTIARKLAANLVDYIIPSPIDLLPVVMLFVHRIRPMLFILVETDFWPGLLGYLRLKNIPAVLVNGRISEKSMKGYYRFRFFFRPLFRSFRYLFMQTEFDAKAMNTLGVGEKCIKTAGNLKFDTNILNNSAANELHSLFPSEKTLLIAGSTHPGEEEVLFQVFKTLRHSFPHLLLIVAPRNPNRKEEICSLAESLDLDIECRTSMNSSRSPIFLLDTIGELINFYSLSHIAFIGGSLVNYGGHNPVEPALFGIPVLFGPYMSDFHEIALSLLRAGGGLQVKDGNELQQSLESFLASDRKREKYGFAAQQCIQQQRGVINNHMEILNKLM</sequence>
<evidence type="ECO:0000259" key="4">
    <source>
        <dbReference type="Pfam" id="PF04413"/>
    </source>
</evidence>
<dbReference type="GO" id="GO:0005886">
    <property type="term" value="C:plasma membrane"/>
    <property type="evidence" value="ECO:0007669"/>
    <property type="project" value="UniProtKB-SubCell"/>
</dbReference>
<dbReference type="EC" id="2.4.99.12" evidence="3"/>
<dbReference type="AlphaFoldDB" id="A0A8D5JCY0"/>
<proteinExistence type="inferred from homology"/>
<comment type="subcellular location">
    <subcellularLocation>
        <location evidence="3">Cell membrane</location>
    </subcellularLocation>
</comment>
<dbReference type="RefSeq" id="WP_228856404.1">
    <property type="nucleotide sequence ID" value="NZ_AP024086.1"/>
</dbReference>
<dbReference type="InterPro" id="IPR007507">
    <property type="entry name" value="Glycos_transf_N"/>
</dbReference>
<keyword evidence="3" id="KW-0448">Lipopolysaccharide biosynthesis</keyword>
<comment type="similarity">
    <text evidence="3">Belongs to the glycosyltransferase group 1 family.</text>
</comment>
<dbReference type="InterPro" id="IPR039901">
    <property type="entry name" value="Kdotransferase"/>
</dbReference>
<keyword evidence="3 5" id="KW-0808">Transferase</keyword>
<keyword evidence="3" id="KW-1003">Cell membrane</keyword>
<dbReference type="Pfam" id="PF04413">
    <property type="entry name" value="Glycos_transf_N"/>
    <property type="match status" value="1"/>
</dbReference>
<dbReference type="KEGG" id="dbk:DGMP_09510"/>
<organism evidence="5 6">
    <name type="scientific">Desulfomarina profundi</name>
    <dbReference type="NCBI Taxonomy" id="2772557"/>
    <lineage>
        <taxon>Bacteria</taxon>
        <taxon>Pseudomonadati</taxon>
        <taxon>Thermodesulfobacteriota</taxon>
        <taxon>Desulfobulbia</taxon>
        <taxon>Desulfobulbales</taxon>
        <taxon>Desulfobulbaceae</taxon>
        <taxon>Desulfomarina</taxon>
    </lineage>
</organism>
<dbReference type="GO" id="GO:0009245">
    <property type="term" value="P:lipid A biosynthetic process"/>
    <property type="evidence" value="ECO:0007669"/>
    <property type="project" value="TreeGrafter"/>
</dbReference>
<dbReference type="Proteomes" id="UP000826725">
    <property type="component" value="Chromosome"/>
</dbReference>
<dbReference type="GO" id="GO:0043842">
    <property type="term" value="F:Kdo transferase activity"/>
    <property type="evidence" value="ECO:0007669"/>
    <property type="project" value="UniProtKB-EC"/>
</dbReference>
<evidence type="ECO:0000313" key="5">
    <source>
        <dbReference type="EMBL" id="BCL60258.1"/>
    </source>
</evidence>
<dbReference type="PANTHER" id="PTHR42755">
    <property type="entry name" value="3-DEOXY-MANNO-OCTULOSONATE CYTIDYLYLTRANSFERASE"/>
    <property type="match status" value="1"/>
</dbReference>
<feature type="domain" description="3-deoxy-D-manno-octulosonic-acid transferase N-terminal" evidence="4">
    <location>
        <begin position="42"/>
        <end position="215"/>
    </location>
</feature>
<accession>A0A8D5JCY0</accession>
<dbReference type="EMBL" id="AP024086">
    <property type="protein sequence ID" value="BCL60258.1"/>
    <property type="molecule type" value="Genomic_DNA"/>
</dbReference>
<reference evidence="5" key="1">
    <citation type="submission" date="2020-09" db="EMBL/GenBank/DDBJ databases">
        <title>Desulfogranum mesoprofundum gen. nov., sp. nov., a novel mesophilic, sulfate-reducing chemolithoautotroph isolated from a deep-sea hydrothermal vent chimney in the Suiyo Seamount.</title>
        <authorList>
            <person name="Hashimoto Y."/>
            <person name="Nakagawa S."/>
        </authorList>
    </citation>
    <scope>NUCLEOTIDE SEQUENCE</scope>
    <source>
        <strain evidence="5">KT2</strain>
    </source>
</reference>
<feature type="active site" description="Proton acceptor" evidence="1">
    <location>
        <position position="64"/>
    </location>
</feature>
<comment type="catalytic activity">
    <reaction evidence="3">
        <text>lipid IVA (E. coli) + CMP-3-deoxy-beta-D-manno-octulosonate = alpha-Kdo-(2-&gt;6)-lipid IVA (E. coli) + CMP + H(+)</text>
        <dbReference type="Rhea" id="RHEA:28066"/>
        <dbReference type="ChEBI" id="CHEBI:15378"/>
        <dbReference type="ChEBI" id="CHEBI:58603"/>
        <dbReference type="ChEBI" id="CHEBI:60364"/>
        <dbReference type="ChEBI" id="CHEBI:60377"/>
        <dbReference type="ChEBI" id="CHEBI:85987"/>
        <dbReference type="EC" id="2.4.99.12"/>
    </reaction>
</comment>
<feature type="site" description="Transition state stabilizer" evidence="2">
    <location>
        <position position="213"/>
    </location>
</feature>
<comment type="pathway">
    <text evidence="3">Bacterial outer membrane biogenesis; LPS core biosynthesis.</text>
</comment>
<dbReference type="PANTHER" id="PTHR42755:SF1">
    <property type="entry name" value="3-DEOXY-D-MANNO-OCTULOSONIC ACID TRANSFERASE, MITOCHONDRIAL-RELATED"/>
    <property type="match status" value="1"/>
</dbReference>
<evidence type="ECO:0000313" key="6">
    <source>
        <dbReference type="Proteomes" id="UP000826725"/>
    </source>
</evidence>
<gene>
    <name evidence="5" type="primary">kdtA</name>
    <name evidence="5" type="ORF">DGMP_09510</name>
</gene>
<feature type="site" description="Transition state stabilizer" evidence="2">
    <location>
        <position position="135"/>
    </location>
</feature>
<keyword evidence="6" id="KW-1185">Reference proteome</keyword>
<keyword evidence="3" id="KW-0472">Membrane</keyword>
<protein>
    <recommendedName>
        <fullName evidence="3">3-deoxy-D-manno-octulosonic acid transferase</fullName>
        <shortName evidence="3">Kdo transferase</shortName>
        <ecNumber evidence="3">2.4.99.12</ecNumber>
    </recommendedName>
    <alternativeName>
        <fullName evidence="3">Lipid IV(A) 3-deoxy-D-manno-octulosonic acid transferase</fullName>
    </alternativeName>
</protein>
<name>A0A8D5JCY0_9BACT</name>